<evidence type="ECO:0008006" key="3">
    <source>
        <dbReference type="Google" id="ProtNLM"/>
    </source>
</evidence>
<organism evidence="1 2">
    <name type="scientific">Micromonospora echinaurantiaca</name>
    <dbReference type="NCBI Taxonomy" id="47857"/>
    <lineage>
        <taxon>Bacteria</taxon>
        <taxon>Bacillati</taxon>
        <taxon>Actinomycetota</taxon>
        <taxon>Actinomycetes</taxon>
        <taxon>Micromonosporales</taxon>
        <taxon>Micromonosporaceae</taxon>
        <taxon>Micromonospora</taxon>
    </lineage>
</organism>
<keyword evidence="2" id="KW-1185">Reference proteome</keyword>
<accession>A0A1C5KDF3</accession>
<sequence length="430" mass="48923">MAAGIEADWSERFRENGESIKNLTLHLPNGREKRRLPIVPRSAADFLQGNFESWTFLSEYLAFLDRKDQVIEAFVRPAASGMRWLPQDLPGAVQTSGDPPVTEVDSPEEFSAELANRPTMHIDSDKPWKLPIEGSTIYEVELSPPSPGMQGLEIIRYRRPPSLNRSTTLKIRNVKLERHDDAVTLLESLSGALFFEVDLLYGGLFQLVRFDRDVPIWSRQPKGTTTKLRLPKVQYAQEATALYEYGRTAVGTPLLEFQAFYQVIEYFFPLFSRAETLRRLRRQLSDPRFDLHDESHLNQVLAIASQSPRGFGGEREQLKDTLDAVVEDSELREFIKADEDREKFLTEGKKIKDVTVINLLDAGNRLSRQAADRVYDIRCRVVHTKEDGGKSGAKMIVPGSRESKLLQHDIELVQFLAQKAIIAGSRRAPW</sequence>
<name>A0A1C5KDF3_9ACTN</name>
<proteinExistence type="predicted"/>
<dbReference type="AlphaFoldDB" id="A0A1C5KDF3"/>
<dbReference type="EMBL" id="LT607750">
    <property type="protein sequence ID" value="SCG80651.1"/>
    <property type="molecule type" value="Genomic_DNA"/>
</dbReference>
<gene>
    <name evidence="1" type="ORF">GA0070609_6561</name>
</gene>
<evidence type="ECO:0000313" key="2">
    <source>
        <dbReference type="Proteomes" id="UP000198217"/>
    </source>
</evidence>
<dbReference type="Proteomes" id="UP000198217">
    <property type="component" value="Chromosome I"/>
</dbReference>
<reference evidence="1 2" key="1">
    <citation type="submission" date="2016-06" db="EMBL/GenBank/DDBJ databases">
        <authorList>
            <person name="Kjaerup R.B."/>
            <person name="Dalgaard T.S."/>
            <person name="Juul-Madsen H.R."/>
        </authorList>
    </citation>
    <scope>NUCLEOTIDE SEQUENCE [LARGE SCALE GENOMIC DNA]</scope>
    <source>
        <strain evidence="1 2">DSM 43904</strain>
    </source>
</reference>
<evidence type="ECO:0000313" key="1">
    <source>
        <dbReference type="EMBL" id="SCG80651.1"/>
    </source>
</evidence>
<protein>
    <recommendedName>
        <fullName evidence="3">Apea-like HEPN domain-containing protein</fullName>
    </recommendedName>
</protein>